<evidence type="ECO:0000256" key="8">
    <source>
        <dbReference type="ARBA" id="ARBA00022707"/>
    </source>
</evidence>
<keyword evidence="11 17" id="KW-0863">Zinc-finger</keyword>
<dbReference type="EMBL" id="MU004235">
    <property type="protein sequence ID" value="KAF2669288.1"/>
    <property type="molecule type" value="Genomic_DNA"/>
</dbReference>
<dbReference type="SMART" id="SM00064">
    <property type="entry name" value="FYVE"/>
    <property type="match status" value="1"/>
</dbReference>
<keyword evidence="16" id="KW-0449">Lipoprotein</keyword>
<dbReference type="GO" id="GO:0043161">
    <property type="term" value="P:proteasome-mediated ubiquitin-dependent protein catabolic process"/>
    <property type="evidence" value="ECO:0007669"/>
    <property type="project" value="TreeGrafter"/>
</dbReference>
<keyword evidence="13" id="KW-0862">Zinc</keyword>
<dbReference type="GO" id="GO:0005768">
    <property type="term" value="C:endosome"/>
    <property type="evidence" value="ECO:0007669"/>
    <property type="project" value="UniProtKB-SubCell"/>
</dbReference>
<feature type="compositionally biased region" description="Polar residues" evidence="18">
    <location>
        <begin position="153"/>
        <end position="175"/>
    </location>
</feature>
<evidence type="ECO:0000256" key="16">
    <source>
        <dbReference type="ARBA" id="ARBA00023288"/>
    </source>
</evidence>
<dbReference type="InterPro" id="IPR013083">
    <property type="entry name" value="Znf_RING/FYVE/PHD"/>
</dbReference>
<dbReference type="PROSITE" id="PS50089">
    <property type="entry name" value="ZF_RING_2"/>
    <property type="match status" value="1"/>
</dbReference>
<dbReference type="PANTHER" id="PTHR46661">
    <property type="entry name" value="E3 UBIQUITIN-PROTEIN LIGASE ZNRF1-LIKE PROTEIN"/>
    <property type="match status" value="1"/>
</dbReference>
<feature type="region of interest" description="Disordered" evidence="18">
    <location>
        <begin position="465"/>
        <end position="499"/>
    </location>
</feature>
<dbReference type="GO" id="GO:0008270">
    <property type="term" value="F:zinc ion binding"/>
    <property type="evidence" value="ECO:0007669"/>
    <property type="project" value="UniProtKB-KW"/>
</dbReference>
<dbReference type="Pfam" id="PF01363">
    <property type="entry name" value="FYVE"/>
    <property type="match status" value="1"/>
</dbReference>
<name>A0A6A6UDW8_9PEZI</name>
<feature type="compositionally biased region" description="Polar residues" evidence="18">
    <location>
        <begin position="27"/>
        <end position="41"/>
    </location>
</feature>
<protein>
    <recommendedName>
        <fullName evidence="6">RING-type E3 ubiquitin transferase</fullName>
        <ecNumber evidence="6">2.3.2.27</ecNumber>
    </recommendedName>
</protein>
<feature type="region of interest" description="Disordered" evidence="18">
    <location>
        <begin position="1"/>
        <end position="100"/>
    </location>
</feature>
<evidence type="ECO:0000256" key="3">
    <source>
        <dbReference type="ARBA" id="ARBA00004177"/>
    </source>
</evidence>
<dbReference type="InterPro" id="IPR011011">
    <property type="entry name" value="Znf_FYVE_PHD"/>
</dbReference>
<keyword evidence="22" id="KW-1185">Reference proteome</keyword>
<dbReference type="OrthoDB" id="660555at2759"/>
<feature type="compositionally biased region" description="Polar residues" evidence="18">
    <location>
        <begin position="481"/>
        <end position="494"/>
    </location>
</feature>
<evidence type="ECO:0000259" key="19">
    <source>
        <dbReference type="PROSITE" id="PS50089"/>
    </source>
</evidence>
<evidence type="ECO:0000256" key="9">
    <source>
        <dbReference type="ARBA" id="ARBA00022723"/>
    </source>
</evidence>
<feature type="compositionally biased region" description="Polar residues" evidence="18">
    <location>
        <begin position="328"/>
        <end position="347"/>
    </location>
</feature>
<comment type="pathway">
    <text evidence="5">Protein modification; protein ubiquitination.</text>
</comment>
<keyword evidence="12" id="KW-0833">Ubl conjugation pathway</keyword>
<dbReference type="SMART" id="SM00184">
    <property type="entry name" value="RING"/>
    <property type="match status" value="1"/>
</dbReference>
<sequence>MDQQPPHLPHQFGSYTQPAATTHPPYASQSTAHPNQSSASSYLPAVPPPHPSLFQNTLPPQLQQPPLSRDRYISERKRRLTSSDSEDHRRPSGPAFYSNPALYARASGHSYYPYTRHVTAPSMQSSPVSTPTESQQGSSRELAIDLTGDHNAAQPSQPTVRPAMQSPSVPSTPQLQEHLTQRITLPRWQPDSEATRCPVCQMQFTFWFRKHHCRRCGRVVCANCTPHRITMPRQYIVQPPPVTDLNGEEIPRVHETTWGGEEVRVCNPCVPDPNLSPPAYSAISPQRPHPQQSPVHHLPWSPAQASYYGGNPPPAQNGSGVWMGPSGRTYSFQSPGHRNTVSGSNLPGPQAQGGMRPPYQGASYQPSGSVPTSHSMGPNYGPYGQPPNAGSPSTPQDLNSFFNSNRPRPLGMPPISASGPPPRPQIAEEDECPVCGEELPPKGADGDLAAREGHVEECIKSHLYSSSAPQPRPTLAGVMAPQSSTPSIPTQASGSRPRRMTSGRMLVYTATEKDCMGEDGLPQECVICLEEFEDGDEMGRLACLCKFHRKCIKDWWETKGQGTCPTHQLHD</sequence>
<feature type="compositionally biased region" description="Polar residues" evidence="18">
    <location>
        <begin position="121"/>
        <end position="139"/>
    </location>
</feature>
<dbReference type="InterPro" id="IPR000306">
    <property type="entry name" value="Znf_FYVE"/>
</dbReference>
<feature type="compositionally biased region" description="Low complexity" evidence="18">
    <location>
        <begin position="377"/>
        <end position="390"/>
    </location>
</feature>
<keyword evidence="7" id="KW-0808">Transferase</keyword>
<evidence type="ECO:0000256" key="14">
    <source>
        <dbReference type="ARBA" id="ARBA00023136"/>
    </source>
</evidence>
<keyword evidence="8" id="KW-0519">Myristate</keyword>
<proteinExistence type="predicted"/>
<feature type="compositionally biased region" description="Low complexity" evidence="18">
    <location>
        <begin position="58"/>
        <end position="67"/>
    </location>
</feature>
<evidence type="ECO:0000259" key="20">
    <source>
        <dbReference type="PROSITE" id="PS50178"/>
    </source>
</evidence>
<feature type="compositionally biased region" description="Polar residues" evidence="18">
    <location>
        <begin position="362"/>
        <end position="376"/>
    </location>
</feature>
<dbReference type="Pfam" id="PF13639">
    <property type="entry name" value="zf-RING_2"/>
    <property type="match status" value="1"/>
</dbReference>
<keyword evidence="14" id="KW-0472">Membrane</keyword>
<evidence type="ECO:0000256" key="7">
    <source>
        <dbReference type="ARBA" id="ARBA00022679"/>
    </source>
</evidence>
<dbReference type="PROSITE" id="PS50178">
    <property type="entry name" value="ZF_FYVE"/>
    <property type="match status" value="1"/>
</dbReference>
<evidence type="ECO:0000313" key="22">
    <source>
        <dbReference type="Proteomes" id="UP000799302"/>
    </source>
</evidence>
<evidence type="ECO:0000313" key="21">
    <source>
        <dbReference type="EMBL" id="KAF2669288.1"/>
    </source>
</evidence>
<dbReference type="PANTHER" id="PTHR46661:SF4">
    <property type="entry name" value="RING-TYPE DOMAIN-CONTAINING PROTEIN"/>
    <property type="match status" value="1"/>
</dbReference>
<evidence type="ECO:0000256" key="13">
    <source>
        <dbReference type="ARBA" id="ARBA00022833"/>
    </source>
</evidence>
<organism evidence="21 22">
    <name type="scientific">Microthyrium microscopicum</name>
    <dbReference type="NCBI Taxonomy" id="703497"/>
    <lineage>
        <taxon>Eukaryota</taxon>
        <taxon>Fungi</taxon>
        <taxon>Dikarya</taxon>
        <taxon>Ascomycota</taxon>
        <taxon>Pezizomycotina</taxon>
        <taxon>Dothideomycetes</taxon>
        <taxon>Dothideomycetes incertae sedis</taxon>
        <taxon>Microthyriales</taxon>
        <taxon>Microthyriaceae</taxon>
        <taxon>Microthyrium</taxon>
    </lineage>
</organism>
<dbReference type="GO" id="GO:0061630">
    <property type="term" value="F:ubiquitin protein ligase activity"/>
    <property type="evidence" value="ECO:0007669"/>
    <property type="project" value="UniProtKB-EC"/>
</dbReference>
<dbReference type="InterPro" id="IPR051878">
    <property type="entry name" value="ZNRF_ubiq-protein_ligase"/>
</dbReference>
<comment type="subcellular location">
    <subcellularLocation>
        <location evidence="3">Endosome</location>
    </subcellularLocation>
    <subcellularLocation>
        <location evidence="4">Lysosome</location>
    </subcellularLocation>
    <subcellularLocation>
        <location evidence="2">Membrane</location>
        <topology evidence="2">Peripheral membrane protein</topology>
    </subcellularLocation>
</comment>
<dbReference type="EC" id="2.3.2.27" evidence="6"/>
<dbReference type="Gene3D" id="3.30.40.10">
    <property type="entry name" value="Zinc/RING finger domain, C3HC4 (zinc finger)"/>
    <property type="match status" value="2"/>
</dbReference>
<dbReference type="SUPFAM" id="SSF57903">
    <property type="entry name" value="FYVE/PHD zinc finger"/>
    <property type="match status" value="1"/>
</dbReference>
<dbReference type="Proteomes" id="UP000799302">
    <property type="component" value="Unassembled WGS sequence"/>
</dbReference>
<evidence type="ECO:0000256" key="6">
    <source>
        <dbReference type="ARBA" id="ARBA00012483"/>
    </source>
</evidence>
<feature type="compositionally biased region" description="Polar residues" evidence="18">
    <location>
        <begin position="391"/>
        <end position="406"/>
    </location>
</feature>
<comment type="catalytic activity">
    <reaction evidence="1">
        <text>S-ubiquitinyl-[E2 ubiquitin-conjugating enzyme]-L-cysteine + [acceptor protein]-L-lysine = [E2 ubiquitin-conjugating enzyme]-L-cysteine + N(6)-ubiquitinyl-[acceptor protein]-L-lysine.</text>
        <dbReference type="EC" id="2.3.2.27"/>
    </reaction>
</comment>
<evidence type="ECO:0000256" key="18">
    <source>
        <dbReference type="SAM" id="MobiDB-lite"/>
    </source>
</evidence>
<feature type="region of interest" description="Disordered" evidence="18">
    <location>
        <begin position="120"/>
        <end position="175"/>
    </location>
</feature>
<reference evidence="21" key="1">
    <citation type="journal article" date="2020" name="Stud. Mycol.">
        <title>101 Dothideomycetes genomes: a test case for predicting lifestyles and emergence of pathogens.</title>
        <authorList>
            <person name="Haridas S."/>
            <person name="Albert R."/>
            <person name="Binder M."/>
            <person name="Bloem J."/>
            <person name="Labutti K."/>
            <person name="Salamov A."/>
            <person name="Andreopoulos B."/>
            <person name="Baker S."/>
            <person name="Barry K."/>
            <person name="Bills G."/>
            <person name="Bluhm B."/>
            <person name="Cannon C."/>
            <person name="Castanera R."/>
            <person name="Culley D."/>
            <person name="Daum C."/>
            <person name="Ezra D."/>
            <person name="Gonzalez J."/>
            <person name="Henrissat B."/>
            <person name="Kuo A."/>
            <person name="Liang C."/>
            <person name="Lipzen A."/>
            <person name="Lutzoni F."/>
            <person name="Magnuson J."/>
            <person name="Mondo S."/>
            <person name="Nolan M."/>
            <person name="Ohm R."/>
            <person name="Pangilinan J."/>
            <person name="Park H.-J."/>
            <person name="Ramirez L."/>
            <person name="Alfaro M."/>
            <person name="Sun H."/>
            <person name="Tritt A."/>
            <person name="Yoshinaga Y."/>
            <person name="Zwiers L.-H."/>
            <person name="Turgeon B."/>
            <person name="Goodwin S."/>
            <person name="Spatafora J."/>
            <person name="Crous P."/>
            <person name="Grigoriev I."/>
        </authorList>
    </citation>
    <scope>NUCLEOTIDE SEQUENCE</scope>
    <source>
        <strain evidence="21">CBS 115976</strain>
    </source>
</reference>
<gene>
    <name evidence="21" type="ORF">BT63DRAFT_256739</name>
</gene>
<evidence type="ECO:0000256" key="1">
    <source>
        <dbReference type="ARBA" id="ARBA00000900"/>
    </source>
</evidence>
<dbReference type="CDD" id="cd16489">
    <property type="entry name" value="mRING-CH-C4HC2H_ZNRF"/>
    <property type="match status" value="1"/>
</dbReference>
<keyword evidence="15" id="KW-0458">Lysosome</keyword>
<feature type="domain" description="FYVE-type" evidence="20">
    <location>
        <begin position="191"/>
        <end position="274"/>
    </location>
</feature>
<keyword evidence="9" id="KW-0479">Metal-binding</keyword>
<evidence type="ECO:0000256" key="11">
    <source>
        <dbReference type="ARBA" id="ARBA00022771"/>
    </source>
</evidence>
<dbReference type="AlphaFoldDB" id="A0A6A6UDW8"/>
<feature type="domain" description="RING-type" evidence="19">
    <location>
        <begin position="525"/>
        <end position="568"/>
    </location>
</feature>
<keyword evidence="10" id="KW-0967">Endosome</keyword>
<evidence type="ECO:0000256" key="2">
    <source>
        <dbReference type="ARBA" id="ARBA00004170"/>
    </source>
</evidence>
<dbReference type="SUPFAM" id="SSF57850">
    <property type="entry name" value="RING/U-box"/>
    <property type="match status" value="1"/>
</dbReference>
<accession>A0A6A6UDW8</accession>
<feature type="region of interest" description="Disordered" evidence="18">
    <location>
        <begin position="277"/>
        <end position="428"/>
    </location>
</feature>
<dbReference type="GO" id="GO:0016020">
    <property type="term" value="C:membrane"/>
    <property type="evidence" value="ECO:0007669"/>
    <property type="project" value="UniProtKB-SubCell"/>
</dbReference>
<evidence type="ECO:0000256" key="15">
    <source>
        <dbReference type="ARBA" id="ARBA00023228"/>
    </source>
</evidence>
<evidence type="ECO:0000256" key="12">
    <source>
        <dbReference type="ARBA" id="ARBA00022786"/>
    </source>
</evidence>
<dbReference type="GO" id="GO:0070936">
    <property type="term" value="P:protein K48-linked ubiquitination"/>
    <property type="evidence" value="ECO:0007669"/>
    <property type="project" value="TreeGrafter"/>
</dbReference>
<evidence type="ECO:0000256" key="5">
    <source>
        <dbReference type="ARBA" id="ARBA00004906"/>
    </source>
</evidence>
<evidence type="ECO:0000256" key="10">
    <source>
        <dbReference type="ARBA" id="ARBA00022753"/>
    </source>
</evidence>
<evidence type="ECO:0000256" key="4">
    <source>
        <dbReference type="ARBA" id="ARBA00004371"/>
    </source>
</evidence>
<dbReference type="InterPro" id="IPR001841">
    <property type="entry name" value="Znf_RING"/>
</dbReference>
<evidence type="ECO:0000256" key="17">
    <source>
        <dbReference type="PROSITE-ProRule" id="PRU00175"/>
    </source>
</evidence>
<dbReference type="InterPro" id="IPR017455">
    <property type="entry name" value="Znf_FYVE-rel"/>
</dbReference>